<reference evidence="2" key="1">
    <citation type="submission" date="2023-03" db="EMBL/GenBank/DDBJ databases">
        <title>Andean soil-derived lignocellulolytic bacterial consortium as a source of novel taxa and putative plastic-active enzymes.</title>
        <authorList>
            <person name="Diaz-Garcia L."/>
            <person name="Chuvochina M."/>
            <person name="Feuerriegel G."/>
            <person name="Bunk B."/>
            <person name="Sproer C."/>
            <person name="Streit W.R."/>
            <person name="Rodriguez L.M."/>
            <person name="Overmann J."/>
            <person name="Jimenez D.J."/>
        </authorList>
    </citation>
    <scope>NUCLEOTIDE SEQUENCE</scope>
    <source>
        <strain evidence="2">MAG 4610</strain>
    </source>
</reference>
<evidence type="ECO:0000313" key="2">
    <source>
        <dbReference type="EMBL" id="WEK12579.1"/>
    </source>
</evidence>
<accession>A0AAJ5VYF7</accession>
<feature type="chain" id="PRO_5042514974" evidence="1">
    <location>
        <begin position="25"/>
        <end position="179"/>
    </location>
</feature>
<organism evidence="2 3">
    <name type="scientific">Candidatus Microbacterium phytovorans</name>
    <dbReference type="NCBI Taxonomy" id="3121374"/>
    <lineage>
        <taxon>Bacteria</taxon>
        <taxon>Bacillati</taxon>
        <taxon>Actinomycetota</taxon>
        <taxon>Actinomycetes</taxon>
        <taxon>Micrococcales</taxon>
        <taxon>Microbacteriaceae</taxon>
        <taxon>Microbacterium</taxon>
    </lineage>
</organism>
<feature type="signal peptide" evidence="1">
    <location>
        <begin position="1"/>
        <end position="24"/>
    </location>
</feature>
<name>A0AAJ5VYF7_9MICO</name>
<dbReference type="EMBL" id="CP119321">
    <property type="protein sequence ID" value="WEK12579.1"/>
    <property type="molecule type" value="Genomic_DNA"/>
</dbReference>
<proteinExistence type="predicted"/>
<evidence type="ECO:0000313" key="3">
    <source>
        <dbReference type="Proteomes" id="UP001213972"/>
    </source>
</evidence>
<protein>
    <submittedName>
        <fullName evidence="2">Uncharacterized protein</fullName>
    </submittedName>
</protein>
<dbReference type="Proteomes" id="UP001213972">
    <property type="component" value="Chromosome"/>
</dbReference>
<evidence type="ECO:0000256" key="1">
    <source>
        <dbReference type="SAM" id="SignalP"/>
    </source>
</evidence>
<sequence length="179" mass="18233">MTVKTRLFALASAAALVASLAACTATDSPDTTPSPTTASVVAEGACADDTGVTLSVDSSALEGGSTQEWCRSTDGPLAVTDLLEDAGVTLQGSTEFPDFICRVNGLPSDDAPLGSTEDPDYVETCETSSPSFGYWALWVKPADGDWGYAQEGAETLTAQPGESIGLLFTLDGAPAAPTS</sequence>
<gene>
    <name evidence="2" type="ORF">P0Y48_08835</name>
</gene>
<dbReference type="PROSITE" id="PS51257">
    <property type="entry name" value="PROKAR_LIPOPROTEIN"/>
    <property type="match status" value="1"/>
</dbReference>
<dbReference type="AlphaFoldDB" id="A0AAJ5VYF7"/>
<keyword evidence="1" id="KW-0732">Signal</keyword>